<name>A0A1J5PXX5_9ZZZZ</name>
<dbReference type="EMBL" id="MLJW01005286">
    <property type="protein sequence ID" value="OIQ68477.1"/>
    <property type="molecule type" value="Genomic_DNA"/>
</dbReference>
<comment type="caution">
    <text evidence="1">The sequence shown here is derived from an EMBL/GenBank/DDBJ whole genome shotgun (WGS) entry which is preliminary data.</text>
</comment>
<accession>A0A1J5PXX5</accession>
<organism evidence="1">
    <name type="scientific">mine drainage metagenome</name>
    <dbReference type="NCBI Taxonomy" id="410659"/>
    <lineage>
        <taxon>unclassified sequences</taxon>
        <taxon>metagenomes</taxon>
        <taxon>ecological metagenomes</taxon>
    </lineage>
</organism>
<proteinExistence type="predicted"/>
<reference evidence="1" key="1">
    <citation type="submission" date="2016-10" db="EMBL/GenBank/DDBJ databases">
        <title>Sequence of Gallionella enrichment culture.</title>
        <authorList>
            <person name="Poehlein A."/>
            <person name="Muehling M."/>
            <person name="Daniel R."/>
        </authorList>
    </citation>
    <scope>NUCLEOTIDE SEQUENCE</scope>
</reference>
<dbReference type="AlphaFoldDB" id="A0A1J5PXX5"/>
<protein>
    <submittedName>
        <fullName evidence="1">Uncharacterized protein</fullName>
    </submittedName>
</protein>
<gene>
    <name evidence="1" type="ORF">GALL_499300</name>
</gene>
<evidence type="ECO:0000313" key="1">
    <source>
        <dbReference type="EMBL" id="OIQ68477.1"/>
    </source>
</evidence>
<sequence length="152" mass="16930">MLQFRVGLYLFFVCVLSGFTSFSQQLTLKAAGDAQNGYHVDIYNGKTLVVTNTEELSLQLFNHDLTTTATLAHLKGQKWTGNENMITLSSDFYVKEFDADLSLTVTYQVINANLVKKKRSIVAAIYARHVLYTAGNRQAGKYTTAICNFRGG</sequence>